<dbReference type="EMBL" id="CM007895">
    <property type="protein sequence ID" value="OTG22698.1"/>
    <property type="molecule type" value="Genomic_DNA"/>
</dbReference>
<dbReference type="GO" id="GO:0008047">
    <property type="term" value="F:enzyme activator activity"/>
    <property type="evidence" value="ECO:0000318"/>
    <property type="project" value="GO_Central"/>
</dbReference>
<dbReference type="AlphaFoldDB" id="A0A251UH91"/>
<feature type="domain" description="Fe-S metabolism associated" evidence="3">
    <location>
        <begin position="49"/>
        <end position="170"/>
    </location>
</feature>
<dbReference type="Gramene" id="mRNA:HanXRQr2_Chr06g0253461">
    <property type="protein sequence ID" value="CDS:HanXRQr2_Chr06g0253461.1"/>
    <property type="gene ID" value="HanXRQr2_Chr06g0253461"/>
</dbReference>
<gene>
    <name evidence="5" type="ORF">HannXRQ_Chr06g0174331</name>
    <name evidence="4" type="ORF">HanXRQr2_Chr06g0253461</name>
</gene>
<evidence type="ECO:0000256" key="1">
    <source>
        <dbReference type="ARBA" id="ARBA00010282"/>
    </source>
</evidence>
<dbReference type="Proteomes" id="UP000215914">
    <property type="component" value="Chromosome 6"/>
</dbReference>
<organism evidence="5 6">
    <name type="scientific">Helianthus annuus</name>
    <name type="common">Common sunflower</name>
    <dbReference type="NCBI Taxonomy" id="4232"/>
    <lineage>
        <taxon>Eukaryota</taxon>
        <taxon>Viridiplantae</taxon>
        <taxon>Streptophyta</taxon>
        <taxon>Embryophyta</taxon>
        <taxon>Tracheophyta</taxon>
        <taxon>Spermatophyta</taxon>
        <taxon>Magnoliopsida</taxon>
        <taxon>eudicotyledons</taxon>
        <taxon>Gunneridae</taxon>
        <taxon>Pentapetalae</taxon>
        <taxon>asterids</taxon>
        <taxon>campanulids</taxon>
        <taxon>Asterales</taxon>
        <taxon>Asteraceae</taxon>
        <taxon>Asteroideae</taxon>
        <taxon>Heliantheae alliance</taxon>
        <taxon>Heliantheae</taxon>
        <taxon>Helianthus</taxon>
    </lineage>
</organism>
<reference evidence="5" key="2">
    <citation type="submission" date="2017-02" db="EMBL/GenBank/DDBJ databases">
        <title>Sunflower complete genome.</title>
        <authorList>
            <person name="Langlade N."/>
            <person name="Munos S."/>
        </authorList>
    </citation>
    <scope>NUCLEOTIDE SEQUENCE [LARGE SCALE GENOMIC DNA]</scope>
    <source>
        <tissue evidence="5">Leaves</tissue>
    </source>
</reference>
<evidence type="ECO:0000259" key="3">
    <source>
        <dbReference type="Pfam" id="PF02657"/>
    </source>
</evidence>
<dbReference type="GO" id="GO:0097163">
    <property type="term" value="F:sulfur carrier activity"/>
    <property type="evidence" value="ECO:0000318"/>
    <property type="project" value="GO_Central"/>
</dbReference>
<dbReference type="GO" id="GO:1990228">
    <property type="term" value="C:sulfurtransferase complex"/>
    <property type="evidence" value="ECO:0000318"/>
    <property type="project" value="GO_Central"/>
</dbReference>
<dbReference type="OMA" id="IRIPFHC"/>
<keyword evidence="6" id="KW-1185">Reference proteome</keyword>
<dbReference type="PANTHER" id="PTHR43597">
    <property type="entry name" value="SULFUR ACCEPTOR PROTEIN CSDE"/>
    <property type="match status" value="1"/>
</dbReference>
<evidence type="ECO:0000313" key="5">
    <source>
        <dbReference type="EMBL" id="OTG22698.1"/>
    </source>
</evidence>
<dbReference type="EMBL" id="MNCJ02000321">
    <property type="protein sequence ID" value="KAF5801899.1"/>
    <property type="molecule type" value="Genomic_DNA"/>
</dbReference>
<evidence type="ECO:0000256" key="2">
    <source>
        <dbReference type="SAM" id="MobiDB-lite"/>
    </source>
</evidence>
<dbReference type="OrthoDB" id="411584at2759"/>
<dbReference type="SUPFAM" id="SSF82649">
    <property type="entry name" value="SufE/NifU"/>
    <property type="match status" value="1"/>
</dbReference>
<reference evidence="4 6" key="1">
    <citation type="journal article" date="2017" name="Nature">
        <title>The sunflower genome provides insights into oil metabolism, flowering and Asterid evolution.</title>
        <authorList>
            <person name="Badouin H."/>
            <person name="Gouzy J."/>
            <person name="Grassa C.J."/>
            <person name="Murat F."/>
            <person name="Staton S.E."/>
            <person name="Cottret L."/>
            <person name="Lelandais-Briere C."/>
            <person name="Owens G.L."/>
            <person name="Carrere S."/>
            <person name="Mayjonade B."/>
            <person name="Legrand L."/>
            <person name="Gill N."/>
            <person name="Kane N.C."/>
            <person name="Bowers J.E."/>
            <person name="Hubner S."/>
            <person name="Bellec A."/>
            <person name="Berard A."/>
            <person name="Berges H."/>
            <person name="Blanchet N."/>
            <person name="Boniface M.C."/>
            <person name="Brunel D."/>
            <person name="Catrice O."/>
            <person name="Chaidir N."/>
            <person name="Claudel C."/>
            <person name="Donnadieu C."/>
            <person name="Faraut T."/>
            <person name="Fievet G."/>
            <person name="Helmstetter N."/>
            <person name="King M."/>
            <person name="Knapp S.J."/>
            <person name="Lai Z."/>
            <person name="Le Paslier M.C."/>
            <person name="Lippi Y."/>
            <person name="Lorenzon L."/>
            <person name="Mandel J.R."/>
            <person name="Marage G."/>
            <person name="Marchand G."/>
            <person name="Marquand E."/>
            <person name="Bret-Mestries E."/>
            <person name="Morien E."/>
            <person name="Nambeesan S."/>
            <person name="Nguyen T."/>
            <person name="Pegot-Espagnet P."/>
            <person name="Pouilly N."/>
            <person name="Raftis F."/>
            <person name="Sallet E."/>
            <person name="Schiex T."/>
            <person name="Thomas J."/>
            <person name="Vandecasteele C."/>
            <person name="Vares D."/>
            <person name="Vear F."/>
            <person name="Vautrin S."/>
            <person name="Crespi M."/>
            <person name="Mangin B."/>
            <person name="Burke J.M."/>
            <person name="Salse J."/>
            <person name="Munos S."/>
            <person name="Vincourt P."/>
            <person name="Rieseberg L.H."/>
            <person name="Langlade N.B."/>
        </authorList>
    </citation>
    <scope>NUCLEOTIDE SEQUENCE [LARGE SCALE GENOMIC DNA]</scope>
    <source>
        <strain evidence="6">cv. SF193</strain>
        <tissue evidence="4">Leaves</tissue>
    </source>
</reference>
<evidence type="ECO:0000313" key="6">
    <source>
        <dbReference type="Proteomes" id="UP000215914"/>
    </source>
</evidence>
<accession>A0A251UH91</accession>
<dbReference type="InterPro" id="IPR003808">
    <property type="entry name" value="Fe-S_metab-assoc_dom"/>
</dbReference>
<reference evidence="4" key="3">
    <citation type="submission" date="2020-06" db="EMBL/GenBank/DDBJ databases">
        <title>Helianthus annuus Genome sequencing and assembly Release 2.</title>
        <authorList>
            <person name="Gouzy J."/>
            <person name="Langlade N."/>
            <person name="Munos S."/>
        </authorList>
    </citation>
    <scope>NUCLEOTIDE SEQUENCE</scope>
    <source>
        <tissue evidence="4">Leaves</tissue>
    </source>
</reference>
<name>A0A251UH91_HELAN</name>
<evidence type="ECO:0000313" key="4">
    <source>
        <dbReference type="EMBL" id="KAF5801899.1"/>
    </source>
</evidence>
<dbReference type="Pfam" id="PF02657">
    <property type="entry name" value="SufE"/>
    <property type="match status" value="1"/>
</dbReference>
<dbReference type="PANTHER" id="PTHR43597:SF5">
    <property type="entry name" value="SUFE-LIKE PROTEIN 2, CHLOROPLASTIC"/>
    <property type="match status" value="1"/>
</dbReference>
<dbReference type="Gene3D" id="3.90.1010.10">
    <property type="match status" value="1"/>
</dbReference>
<proteinExistence type="inferred from homology"/>
<dbReference type="STRING" id="4232.A0A251UH91"/>
<feature type="region of interest" description="Disordered" evidence="2">
    <location>
        <begin position="1"/>
        <end position="32"/>
    </location>
</feature>
<sequence length="190" mass="21286">MYSASTSTASFKPPPRSIFPPPPQKSPNHHLPHFSTTLTVPEKLNTLVTEFKSLSKPIDRVKRLLYYATILPEFDESGRVESNRVTGCTAQVWLNVAVDAHGLMRFHVDSDSEITKGFCYCLIWLLDGADPLDVVGVKVDDLGDMNVGVLPVRVSSRVNTWHNVLISMQRRTRELVVDRCGDCESFSLLQ</sequence>
<comment type="similarity">
    <text evidence="1">Belongs to the SufE family.</text>
</comment>
<dbReference type="InParanoid" id="A0A251UH91"/>
<feature type="compositionally biased region" description="Pro residues" evidence="2">
    <location>
        <begin position="12"/>
        <end position="25"/>
    </location>
</feature>
<protein>
    <submittedName>
        <fullName evidence="4 5">Fe-S metabolism associated domain, SufE</fullName>
    </submittedName>
</protein>